<dbReference type="Proteomes" id="UP001497497">
    <property type="component" value="Unassembled WGS sequence"/>
</dbReference>
<organism evidence="2 3">
    <name type="scientific">Lymnaea stagnalis</name>
    <name type="common">Great pond snail</name>
    <name type="synonym">Helix stagnalis</name>
    <dbReference type="NCBI Taxonomy" id="6523"/>
    <lineage>
        <taxon>Eukaryota</taxon>
        <taxon>Metazoa</taxon>
        <taxon>Spiralia</taxon>
        <taxon>Lophotrochozoa</taxon>
        <taxon>Mollusca</taxon>
        <taxon>Gastropoda</taxon>
        <taxon>Heterobranchia</taxon>
        <taxon>Euthyneura</taxon>
        <taxon>Panpulmonata</taxon>
        <taxon>Hygrophila</taxon>
        <taxon>Lymnaeoidea</taxon>
        <taxon>Lymnaeidae</taxon>
        <taxon>Lymnaea</taxon>
    </lineage>
</organism>
<sequence length="146" mass="16650">MSQPLIQFHQCQSLLFCFKTMSQPLILFHNNVKPSDSVSSNVTASYSVSSNVTASYSVSKQCHLLLCVPYANNISETIFSLAFWVLFEKQLWCHPTTCIVQPLTYYMYCAAFILLHVLCSPWVRYFILLQVLSMLYPTTCIVQPSS</sequence>
<keyword evidence="3" id="KW-1185">Reference proteome</keyword>
<accession>A0AAV2ID53</accession>
<keyword evidence="1" id="KW-1133">Transmembrane helix</keyword>
<comment type="caution">
    <text evidence="2">The sequence shown here is derived from an EMBL/GenBank/DDBJ whole genome shotgun (WGS) entry which is preliminary data.</text>
</comment>
<keyword evidence="1" id="KW-0472">Membrane</keyword>
<evidence type="ECO:0000313" key="2">
    <source>
        <dbReference type="EMBL" id="CAL1542792.1"/>
    </source>
</evidence>
<evidence type="ECO:0000313" key="3">
    <source>
        <dbReference type="Proteomes" id="UP001497497"/>
    </source>
</evidence>
<keyword evidence="1" id="KW-0812">Transmembrane</keyword>
<protein>
    <submittedName>
        <fullName evidence="2">Uncharacterized protein</fullName>
    </submittedName>
</protein>
<reference evidence="2 3" key="1">
    <citation type="submission" date="2024-04" db="EMBL/GenBank/DDBJ databases">
        <authorList>
            <consortium name="Genoscope - CEA"/>
            <person name="William W."/>
        </authorList>
    </citation>
    <scope>NUCLEOTIDE SEQUENCE [LARGE SCALE GENOMIC DNA]</scope>
</reference>
<gene>
    <name evidence="2" type="ORF">GSLYS_00016326001</name>
</gene>
<dbReference type="EMBL" id="CAXITT010000507">
    <property type="protein sequence ID" value="CAL1542792.1"/>
    <property type="molecule type" value="Genomic_DNA"/>
</dbReference>
<evidence type="ECO:0000256" key="1">
    <source>
        <dbReference type="SAM" id="Phobius"/>
    </source>
</evidence>
<name>A0AAV2ID53_LYMST</name>
<dbReference type="AlphaFoldDB" id="A0AAV2ID53"/>
<proteinExistence type="predicted"/>
<feature type="transmembrane region" description="Helical" evidence="1">
    <location>
        <begin position="105"/>
        <end position="127"/>
    </location>
</feature>